<feature type="compositionally biased region" description="Basic residues" evidence="1">
    <location>
        <begin position="243"/>
        <end position="258"/>
    </location>
</feature>
<accession>A0A8C3KK44</accession>
<dbReference type="Ensembl" id="ENSCPGT00000027551.1">
    <property type="protein sequence ID" value="ENSCPGP00000025214.1"/>
    <property type="gene ID" value="ENSCPGG00000017373.1"/>
</dbReference>
<organism evidence="2 3">
    <name type="scientific">Calidris pygmaea</name>
    <name type="common">Spoon-billed sandpiper</name>
    <dbReference type="NCBI Taxonomy" id="425635"/>
    <lineage>
        <taxon>Eukaryota</taxon>
        <taxon>Metazoa</taxon>
        <taxon>Chordata</taxon>
        <taxon>Craniata</taxon>
        <taxon>Vertebrata</taxon>
        <taxon>Euteleostomi</taxon>
        <taxon>Archelosauria</taxon>
        <taxon>Archosauria</taxon>
        <taxon>Dinosauria</taxon>
        <taxon>Saurischia</taxon>
        <taxon>Theropoda</taxon>
        <taxon>Coelurosauria</taxon>
        <taxon>Aves</taxon>
        <taxon>Neognathae</taxon>
        <taxon>Neoaves</taxon>
        <taxon>Charadriiformes</taxon>
        <taxon>Scolopacidae</taxon>
        <taxon>Calidris</taxon>
    </lineage>
</organism>
<feature type="region of interest" description="Disordered" evidence="1">
    <location>
        <begin position="79"/>
        <end position="100"/>
    </location>
</feature>
<reference evidence="2" key="1">
    <citation type="submission" date="2025-08" db="UniProtKB">
        <authorList>
            <consortium name="Ensembl"/>
        </authorList>
    </citation>
    <scope>IDENTIFICATION</scope>
</reference>
<reference evidence="2" key="2">
    <citation type="submission" date="2025-09" db="UniProtKB">
        <authorList>
            <consortium name="Ensembl"/>
        </authorList>
    </citation>
    <scope>IDENTIFICATION</scope>
</reference>
<protein>
    <recommendedName>
        <fullName evidence="4">Protein FAM64A</fullName>
    </recommendedName>
</protein>
<feature type="region of interest" description="Disordered" evidence="1">
    <location>
        <begin position="1"/>
        <end position="49"/>
    </location>
</feature>
<evidence type="ECO:0000256" key="1">
    <source>
        <dbReference type="SAM" id="MobiDB-lite"/>
    </source>
</evidence>
<feature type="compositionally biased region" description="Basic and acidic residues" evidence="1">
    <location>
        <begin position="30"/>
        <end position="40"/>
    </location>
</feature>
<sequence length="371" mass="41282">MRSLHRPRIAPTGPALGPPKRPQQIRRRRDVKDCRARQERSQWGGAAAAAPIRGGGVGGAVFKRGGGEAQGGLLLAAARPVQSRRAQPRTGRPGECSLSSASRPVLETRLTKNWNKMVSVLQNVKATMAWRKHQLLGDFDEDESPVPDKFKRRASLSSLNTIRMSLRKRVPLQYVELNYHRTPTWESLEARKKCQTLQTIKRTAKNAFGTVSQKIQKSCQSQACSMVTFPAESISSNSATSSTKKRSNTLHNPCHRKSVTPTASSKGTPRSSKRALLEPTRASEHKEGRGFSSWLGKGAVSLRRSRRAAALKSPYSSPASASRKMQHAISNYYYLMAQNLESARRPQNFLKLLEGERSNSVEHLVPRQRWL</sequence>
<dbReference type="Proteomes" id="UP000694419">
    <property type="component" value="Unplaced"/>
</dbReference>
<keyword evidence="3" id="KW-1185">Reference proteome</keyword>
<evidence type="ECO:0000313" key="3">
    <source>
        <dbReference type="Proteomes" id="UP000694419"/>
    </source>
</evidence>
<name>A0A8C3KK44_9CHAR</name>
<feature type="compositionally biased region" description="Polar residues" evidence="1">
    <location>
        <begin position="259"/>
        <end position="270"/>
    </location>
</feature>
<dbReference type="PANTHER" id="PTHR35819">
    <property type="entry name" value="PICALM INTERACTING MITOTIC REGULATOR PIMREG"/>
    <property type="match status" value="1"/>
</dbReference>
<evidence type="ECO:0000313" key="2">
    <source>
        <dbReference type="Ensembl" id="ENSCPGP00000025214.1"/>
    </source>
</evidence>
<evidence type="ECO:0008006" key="4">
    <source>
        <dbReference type="Google" id="ProtNLM"/>
    </source>
</evidence>
<dbReference type="Pfam" id="PF07326">
    <property type="entry name" value="RCS1"/>
    <property type="match status" value="1"/>
</dbReference>
<proteinExistence type="predicted"/>
<dbReference type="AlphaFoldDB" id="A0A8C3KK44"/>
<dbReference type="InterPro" id="IPR009932">
    <property type="entry name" value="RCS1"/>
</dbReference>
<dbReference type="PANTHER" id="PTHR35819:SF1">
    <property type="entry name" value="PROTEIN PIMREG"/>
    <property type="match status" value="1"/>
</dbReference>
<feature type="region of interest" description="Disordered" evidence="1">
    <location>
        <begin position="235"/>
        <end position="290"/>
    </location>
</feature>